<evidence type="ECO:0000313" key="2">
    <source>
        <dbReference type="EnsemblPlants" id="MELO3C023447.2.1"/>
    </source>
</evidence>
<feature type="region of interest" description="Disordered" evidence="1">
    <location>
        <begin position="23"/>
        <end position="54"/>
    </location>
</feature>
<dbReference type="Gramene" id="MELO3C023447.2.1">
    <property type="protein sequence ID" value="MELO3C023447.2.1"/>
    <property type="gene ID" value="MELO3C023447.2"/>
</dbReference>
<reference evidence="2" key="1">
    <citation type="submission" date="2023-03" db="UniProtKB">
        <authorList>
            <consortium name="EnsemblPlants"/>
        </authorList>
    </citation>
    <scope>IDENTIFICATION</scope>
</reference>
<organism evidence="2">
    <name type="scientific">Cucumis melo</name>
    <name type="common">Muskmelon</name>
    <dbReference type="NCBI Taxonomy" id="3656"/>
    <lineage>
        <taxon>Eukaryota</taxon>
        <taxon>Viridiplantae</taxon>
        <taxon>Streptophyta</taxon>
        <taxon>Embryophyta</taxon>
        <taxon>Tracheophyta</taxon>
        <taxon>Spermatophyta</taxon>
        <taxon>Magnoliopsida</taxon>
        <taxon>eudicotyledons</taxon>
        <taxon>Gunneridae</taxon>
        <taxon>Pentapetalae</taxon>
        <taxon>rosids</taxon>
        <taxon>fabids</taxon>
        <taxon>Cucurbitales</taxon>
        <taxon>Cucurbitaceae</taxon>
        <taxon>Benincaseae</taxon>
        <taxon>Cucumis</taxon>
    </lineage>
</organism>
<dbReference type="EnsemblPlants" id="MELO3C023447.2.1">
    <property type="protein sequence ID" value="MELO3C023447.2.1"/>
    <property type="gene ID" value="MELO3C023447.2"/>
</dbReference>
<evidence type="ECO:0008006" key="3">
    <source>
        <dbReference type="Google" id="ProtNLM"/>
    </source>
</evidence>
<accession>A0A1S3CEH6</accession>
<proteinExistence type="predicted"/>
<name>A0A1S3CEH6_CUCME</name>
<evidence type="ECO:0000256" key="1">
    <source>
        <dbReference type="SAM" id="MobiDB-lite"/>
    </source>
</evidence>
<dbReference type="eggNOG" id="ENOG502S9HC">
    <property type="taxonomic scope" value="Eukaryota"/>
</dbReference>
<gene>
    <name evidence="2" type="primary">103499822</name>
</gene>
<dbReference type="PANTHER" id="PTHR33132">
    <property type="entry name" value="OSJNBB0118P14.9 PROTEIN"/>
    <property type="match status" value="1"/>
</dbReference>
<feature type="region of interest" description="Disordered" evidence="1">
    <location>
        <begin position="76"/>
        <end position="104"/>
    </location>
</feature>
<protein>
    <recommendedName>
        <fullName evidence="3">Serine-rich protein-like protein</fullName>
    </recommendedName>
</protein>
<dbReference type="AlphaFoldDB" id="A0A1S3CEH6"/>
<dbReference type="PANTHER" id="PTHR33132:SF148">
    <property type="entry name" value="SERINE-RICH PROTEIN-RELATED"/>
    <property type="match status" value="1"/>
</dbReference>
<sequence length="104" mass="11390">MPNKTASSSRLCLCAPTTHPGSFRCSLHRRPSNSSHKTPQPLPPPHGSQSKAATTTTDHYFLKAFLMQIVKPSSHGLQRRGNFQPKPSRFCNIVSAPDPRLAVS</sequence>